<dbReference type="AlphaFoldDB" id="A0A8I1XI93"/>
<dbReference type="Pfam" id="PF13091">
    <property type="entry name" value="PLDc_2"/>
    <property type="match status" value="1"/>
</dbReference>
<feature type="domain" description="PLD phosphodiesterase" evidence="1">
    <location>
        <begin position="175"/>
        <end position="202"/>
    </location>
</feature>
<dbReference type="EMBL" id="JAGHXW010000012">
    <property type="protein sequence ID" value="MBO9758647.1"/>
    <property type="molecule type" value="Genomic_DNA"/>
</dbReference>
<feature type="domain" description="PLD phosphodiesterase" evidence="1">
    <location>
        <begin position="387"/>
        <end position="414"/>
    </location>
</feature>
<proteinExistence type="predicted"/>
<reference evidence="2" key="1">
    <citation type="submission" date="2021-03" db="EMBL/GenBank/DDBJ databases">
        <title>Molecular characterization of Xanthomonas species pathogenic on Araceae and the development of a triplex TaqMan assay for detection of X. phaseoli pv. dieffenbachiae.</title>
        <authorList>
            <person name="Van Der Wolf J."/>
            <person name="Krijger M."/>
            <person name="Mendes O."/>
            <person name="Brankovics B."/>
            <person name="Bonants P."/>
            <person name="Meekes E."/>
        </authorList>
    </citation>
    <scope>NUCLEOTIDE SEQUENCE</scope>
    <source>
        <strain evidence="2">NBC1264</strain>
    </source>
</reference>
<dbReference type="PANTHER" id="PTHR21248:SF22">
    <property type="entry name" value="PHOSPHOLIPASE D"/>
    <property type="match status" value="1"/>
</dbReference>
<dbReference type="RefSeq" id="WP_080575874.1">
    <property type="nucleotide sequence ID" value="NZ_CP083577.1"/>
</dbReference>
<dbReference type="SUPFAM" id="SSF56024">
    <property type="entry name" value="Phospholipase D/nuclease"/>
    <property type="match status" value="2"/>
</dbReference>
<gene>
    <name evidence="2" type="ORF">J7405_03600</name>
</gene>
<evidence type="ECO:0000313" key="2">
    <source>
        <dbReference type="EMBL" id="MBO9758647.1"/>
    </source>
</evidence>
<dbReference type="Proteomes" id="UP000668572">
    <property type="component" value="Unassembled WGS sequence"/>
</dbReference>
<dbReference type="InterPro" id="IPR025202">
    <property type="entry name" value="PLD-like_dom"/>
</dbReference>
<evidence type="ECO:0000313" key="3">
    <source>
        <dbReference type="Proteomes" id="UP000668572"/>
    </source>
</evidence>
<dbReference type="GO" id="GO:0032049">
    <property type="term" value="P:cardiolipin biosynthetic process"/>
    <property type="evidence" value="ECO:0007669"/>
    <property type="project" value="UniProtKB-ARBA"/>
</dbReference>
<dbReference type="PROSITE" id="PS50035">
    <property type="entry name" value="PLD"/>
    <property type="match status" value="2"/>
</dbReference>
<comment type="caution">
    <text evidence="2">The sequence shown here is derived from an EMBL/GenBank/DDBJ whole genome shotgun (WGS) entry which is preliminary data.</text>
</comment>
<name>A0A8I1XI93_XANMN</name>
<dbReference type="PANTHER" id="PTHR21248">
    <property type="entry name" value="CARDIOLIPIN SYNTHASE"/>
    <property type="match status" value="1"/>
</dbReference>
<evidence type="ECO:0000259" key="1">
    <source>
        <dbReference type="PROSITE" id="PS50035"/>
    </source>
</evidence>
<sequence>MPGISAAQQLETAVIKASLAHAAAGTVRPERIVSEGNILESVDIGGDAIFAKQAELVRTAKKEVIIQTFAWDPGSPGAKVILDALLDALHSSQQQASSSDSSHEPLRVRLLINEGTGFAQNFMRLTSANKNRSGPKRWPSHPEALVGNYKKSSGHKYAPLTRDLDFQVRVHQHSSSNSIHAKSVIVDGAKAAVTGANVQSRNHGENPAYDFGITVSGPSALGMRDNFVAAWNRAVNPDQETTPLHEELDFAPETAAISSTKGLKMAVLTRRPDWNLLNTNNDNPQNRSFLAAVRAAQHNIQIMTPNFNSSALVRALADAANRGVRVEVLLSKGFNDERVNNPIAGGTNKSAASRLSRSVTNKEFLDVRYFKNPMKPDDPVPNGNGAGNGASHAKFMAVDGVLAIVGSANMDKTSWHFSGEMNLGLFDASATRRIKGSVFDPAWTHSEPV</sequence>
<dbReference type="GO" id="GO:0030572">
    <property type="term" value="F:phosphatidyltransferase activity"/>
    <property type="evidence" value="ECO:0007669"/>
    <property type="project" value="UniProtKB-ARBA"/>
</dbReference>
<organism evidence="2 3">
    <name type="scientific">Xanthomonas manihotis</name>
    <dbReference type="NCBI Taxonomy" id="43353"/>
    <lineage>
        <taxon>Bacteria</taxon>
        <taxon>Pseudomonadati</taxon>
        <taxon>Pseudomonadota</taxon>
        <taxon>Gammaproteobacteria</taxon>
        <taxon>Lysobacterales</taxon>
        <taxon>Lysobacteraceae</taxon>
        <taxon>Xanthomonas</taxon>
    </lineage>
</organism>
<dbReference type="Gene3D" id="3.30.870.10">
    <property type="entry name" value="Endonuclease Chain A"/>
    <property type="match status" value="2"/>
</dbReference>
<dbReference type="SMART" id="SM00155">
    <property type="entry name" value="PLDc"/>
    <property type="match status" value="2"/>
</dbReference>
<dbReference type="InterPro" id="IPR001736">
    <property type="entry name" value="PLipase_D/transphosphatidylase"/>
</dbReference>
<protein>
    <submittedName>
        <fullName evidence="2">Phosphatidylserine/phosphatidylglycerophosphate/ cardiolipin synthase family protein</fullName>
    </submittedName>
</protein>
<accession>A0A8I1XI93</accession>